<keyword evidence="1" id="KW-1133">Transmembrane helix</keyword>
<keyword evidence="1" id="KW-0472">Membrane</keyword>
<proteinExistence type="predicted"/>
<feature type="transmembrane region" description="Helical" evidence="1">
    <location>
        <begin position="20"/>
        <end position="45"/>
    </location>
</feature>
<evidence type="ECO:0000256" key="1">
    <source>
        <dbReference type="SAM" id="Phobius"/>
    </source>
</evidence>
<sequence length="150" mass="16567">MVDHLDEAGGRRREPGIDYLTAVSVATAAGGASFVLFPDLVYDVFGWMLYGADFAASFGDEEAAYIRLAHTVMGALMAGWFAFTAWFVRGVLPRRVPGAWNALVLAFLLWFLLDTSYSVLSGFWQNAVLNLCFLVAFAPGFWLTRSLRLV</sequence>
<feature type="transmembrane region" description="Helical" evidence="1">
    <location>
        <begin position="123"/>
        <end position="144"/>
    </location>
</feature>
<evidence type="ECO:0000313" key="2">
    <source>
        <dbReference type="EMBL" id="MFC7358711.1"/>
    </source>
</evidence>
<gene>
    <name evidence="2" type="ORF">ACFQO6_00405</name>
</gene>
<accession>A0ABW2MUS7</accession>
<dbReference type="EMBL" id="JBHTCH010000001">
    <property type="protein sequence ID" value="MFC7358711.1"/>
    <property type="molecule type" value="Genomic_DNA"/>
</dbReference>
<reference evidence="3" key="1">
    <citation type="journal article" date="2019" name="Int. J. Syst. Evol. Microbiol.">
        <title>The Global Catalogue of Microorganisms (GCM) 10K type strain sequencing project: providing services to taxonomists for standard genome sequencing and annotation.</title>
        <authorList>
            <consortium name="The Broad Institute Genomics Platform"/>
            <consortium name="The Broad Institute Genome Sequencing Center for Infectious Disease"/>
            <person name="Wu L."/>
            <person name="Ma J."/>
        </authorList>
    </citation>
    <scope>NUCLEOTIDE SEQUENCE [LARGE SCALE GENOMIC DNA]</scope>
    <source>
        <strain evidence="3">FCH27</strain>
    </source>
</reference>
<feature type="transmembrane region" description="Helical" evidence="1">
    <location>
        <begin position="100"/>
        <end position="117"/>
    </location>
</feature>
<organism evidence="2 3">
    <name type="scientific">Nocardioides astragali</name>
    <dbReference type="NCBI Taxonomy" id="1776736"/>
    <lineage>
        <taxon>Bacteria</taxon>
        <taxon>Bacillati</taxon>
        <taxon>Actinomycetota</taxon>
        <taxon>Actinomycetes</taxon>
        <taxon>Propionibacteriales</taxon>
        <taxon>Nocardioidaceae</taxon>
        <taxon>Nocardioides</taxon>
    </lineage>
</organism>
<name>A0ABW2MUS7_9ACTN</name>
<dbReference type="Proteomes" id="UP001596524">
    <property type="component" value="Unassembled WGS sequence"/>
</dbReference>
<protein>
    <submittedName>
        <fullName evidence="2">Uncharacterized protein</fullName>
    </submittedName>
</protein>
<keyword evidence="3" id="KW-1185">Reference proteome</keyword>
<dbReference type="RefSeq" id="WP_255890516.1">
    <property type="nucleotide sequence ID" value="NZ_JAFMZM010000003.1"/>
</dbReference>
<comment type="caution">
    <text evidence="2">The sequence shown here is derived from an EMBL/GenBank/DDBJ whole genome shotgun (WGS) entry which is preliminary data.</text>
</comment>
<keyword evidence="1" id="KW-0812">Transmembrane</keyword>
<evidence type="ECO:0000313" key="3">
    <source>
        <dbReference type="Proteomes" id="UP001596524"/>
    </source>
</evidence>
<feature type="transmembrane region" description="Helical" evidence="1">
    <location>
        <begin position="65"/>
        <end position="88"/>
    </location>
</feature>